<dbReference type="KEGG" id="pan:PODANSg8666"/>
<reference evidence="3" key="3">
    <citation type="journal article" date="2014" name="Genetics">
        <title>Maintaining two mating types: Structure of the mating type locus and its role in heterokaryosis in Podospora anserina.</title>
        <authorList>
            <person name="Grognet P."/>
            <person name="Bidard F."/>
            <person name="Kuchly C."/>
            <person name="Tong L.C.H."/>
            <person name="Coppin E."/>
            <person name="Benkhali J.A."/>
            <person name="Couloux A."/>
            <person name="Wincker P."/>
            <person name="Debuchy R."/>
            <person name="Silar P."/>
        </authorList>
    </citation>
    <scope>GENOME REANNOTATION</scope>
    <source>
        <strain evidence="3">S / ATCC MYA-4624 / DSM 980 / FGSC 10383</strain>
    </source>
</reference>
<protein>
    <submittedName>
        <fullName evidence="1">Podospora anserina S mat+ genomic DNA chromosome 2, supercontig 2</fullName>
    </submittedName>
</protein>
<name>B2B6M2_PODAN</name>
<dbReference type="STRING" id="515849.B2B6M2"/>
<dbReference type="InterPro" id="IPR011990">
    <property type="entry name" value="TPR-like_helical_dom_sf"/>
</dbReference>
<evidence type="ECO:0000313" key="1">
    <source>
        <dbReference type="EMBL" id="CAP73449.1"/>
    </source>
</evidence>
<dbReference type="EMBL" id="CU640366">
    <property type="protein sequence ID" value="CAP73449.1"/>
    <property type="molecule type" value="Genomic_DNA"/>
</dbReference>
<dbReference type="AlphaFoldDB" id="B2B6M2"/>
<dbReference type="Proteomes" id="UP000001197">
    <property type="component" value="Chromosome 2"/>
</dbReference>
<dbReference type="HOGENOM" id="CLU_1338006_0_0_1"/>
<organism evidence="1">
    <name type="scientific">Podospora anserina (strain S / ATCC MYA-4624 / DSM 980 / FGSC 10383)</name>
    <name type="common">Pleurage anserina</name>
    <dbReference type="NCBI Taxonomy" id="515849"/>
    <lineage>
        <taxon>Eukaryota</taxon>
        <taxon>Fungi</taxon>
        <taxon>Dikarya</taxon>
        <taxon>Ascomycota</taxon>
        <taxon>Pezizomycotina</taxon>
        <taxon>Sordariomycetes</taxon>
        <taxon>Sordariomycetidae</taxon>
        <taxon>Sordariales</taxon>
        <taxon>Podosporaceae</taxon>
        <taxon>Podospora</taxon>
        <taxon>Podospora anserina</taxon>
    </lineage>
</organism>
<evidence type="ECO:0000313" key="2">
    <source>
        <dbReference type="EMBL" id="CDP25849.1"/>
    </source>
</evidence>
<gene>
    <name evidence="1" type="ORF">PODANS_2_8190</name>
</gene>
<dbReference type="InParanoid" id="B2B6M2"/>
<dbReference type="eggNOG" id="KOG1840">
    <property type="taxonomic scope" value="Eukaryota"/>
</dbReference>
<dbReference type="RefSeq" id="XP_001911622.1">
    <property type="nucleotide sequence ID" value="XM_001911587.1"/>
</dbReference>
<evidence type="ECO:0000313" key="3">
    <source>
        <dbReference type="Proteomes" id="UP000001197"/>
    </source>
</evidence>
<dbReference type="OrthoDB" id="1658288at2759"/>
<reference evidence="1" key="2">
    <citation type="submission" date="2008-07" db="EMBL/GenBank/DDBJ databases">
        <authorList>
            <person name="Genoscope - CEA"/>
        </authorList>
    </citation>
    <scope>NUCLEOTIDE SEQUENCE</scope>
    <source>
        <strain evidence="1">S mat+</strain>
    </source>
</reference>
<sequence length="205" mass="23450">MMLFKAIEVRNEHASNLLRLWAFVDNIDLWHGLLQASAGGGEQFLDAERLLLRYSMIEARGSVQGSGNHSIHPVVHRWTSHIQDDNGKRLFLRQAMTVVGFSGPDSKTKDYWELQRRLLPHVERCSWWAGKFQGREYDFERSNITNATHMLDLLYADQGRLGAAEAMYQRALSGFQTTLEPSDRKLQMVIGNIEHLRQANGILDA</sequence>
<keyword evidence="3" id="KW-1185">Reference proteome</keyword>
<dbReference type="EMBL" id="FO904937">
    <property type="protein sequence ID" value="CDP25849.1"/>
    <property type="molecule type" value="Genomic_DNA"/>
</dbReference>
<dbReference type="VEuPathDB" id="FungiDB:PODANS_2_8190"/>
<proteinExistence type="predicted"/>
<dbReference type="GeneID" id="6196365"/>
<reference evidence="1 3" key="1">
    <citation type="journal article" date="2008" name="Genome Biol.">
        <title>The genome sequence of the model ascomycete fungus Podospora anserina.</title>
        <authorList>
            <person name="Espagne E."/>
            <person name="Lespinet O."/>
            <person name="Malagnac F."/>
            <person name="Da Silva C."/>
            <person name="Jaillon O."/>
            <person name="Porcel B.M."/>
            <person name="Couloux A."/>
            <person name="Aury J.-M."/>
            <person name="Segurens B."/>
            <person name="Poulain J."/>
            <person name="Anthouard V."/>
            <person name="Grossetete S."/>
            <person name="Khalili H."/>
            <person name="Coppin E."/>
            <person name="Dequard-Chablat M."/>
            <person name="Picard M."/>
            <person name="Contamine V."/>
            <person name="Arnaise S."/>
            <person name="Bourdais A."/>
            <person name="Berteaux-Lecellier V."/>
            <person name="Gautheret D."/>
            <person name="de Vries R.P."/>
            <person name="Battaglia E."/>
            <person name="Coutinho P.M."/>
            <person name="Danchin E.G.J."/>
            <person name="Henrissat B."/>
            <person name="El Khoury R."/>
            <person name="Sainsard-Chanet A."/>
            <person name="Boivin A."/>
            <person name="Pinan-Lucarre B."/>
            <person name="Sellem C.H."/>
            <person name="Debuchy R."/>
            <person name="Wincker P."/>
            <person name="Weissenbach J."/>
            <person name="Silar P."/>
        </authorList>
    </citation>
    <scope>NUCLEOTIDE SEQUENCE [LARGE SCALE GENOMIC DNA]</scope>
    <source>
        <strain evidence="3">S / ATCC MYA-4624 / DSM 980 / FGSC 10383</strain>
        <strain evidence="1">S mat+</strain>
    </source>
</reference>
<reference evidence="2" key="4">
    <citation type="submission" date="2014-09" db="EMBL/GenBank/DDBJ databases">
        <title>Maintaining two mating types: Structure of the mating type locus and its role in heterokaryosis in Podospora anserina.</title>
        <authorList>
            <person name="Grognet P."/>
            <person name="Bidard F."/>
            <person name="Kuchly C."/>
            <person name="Chan Ho Tong L."/>
            <person name="Coppin E."/>
            <person name="Ait Benkhali J."/>
            <person name="Couloux A."/>
            <person name="Wincker P."/>
            <person name="Debuchy R."/>
            <person name="Silar P."/>
        </authorList>
    </citation>
    <scope>NUCLEOTIDE SEQUENCE</scope>
</reference>
<dbReference type="Gene3D" id="1.25.40.10">
    <property type="entry name" value="Tetratricopeptide repeat domain"/>
    <property type="match status" value="1"/>
</dbReference>
<accession>B2B6M2</accession>